<proteinExistence type="predicted"/>
<sequence>MHFKISAASAVAILASIHEASAHCRIIRAIGNAGGDGRGLLSRWNSNGQGNDITGWASENQCTIFSDPPIQNWPAHRSYFGQHCGVTLETVDLYWRDLHGKIPGDWWARKTPLGQNSERRAYVQTWWETQKQANDGSMAKVSLKQNTENGQITIWILQVNADGAGPFRVNIDPNGDGNYPWGFRDRSEFTEMGFDGPESVRYDTVGQLHVIKWNVPKQLKCYGKSGNLNNVCIIRIENMAKNGPFGGCLPIQIVDQAPDAPPPAPAPEPDKPAPEPPKPHVYVIDKPVVELKYADPPSVNYGNSAYYKRSLVTGEMLEKRNANESGEDNEKAVPPLDGAALDRALSGVRKEEKKHAGEIGSTHQHLIKQEKKLKIAKKITQKKTKEKRMKRRSVLSKKAQLAEARMDSETAI</sequence>
<dbReference type="AlphaFoldDB" id="A0A7C8TX84"/>
<evidence type="ECO:0000256" key="1">
    <source>
        <dbReference type="SAM" id="MobiDB-lite"/>
    </source>
</evidence>
<dbReference type="PANTHER" id="PTHR34618">
    <property type="entry name" value="SURFACE PROTEIN MAS1, PUTATIVE-RELATED"/>
    <property type="match status" value="1"/>
</dbReference>
<dbReference type="OrthoDB" id="3241054at2759"/>
<feature type="region of interest" description="Disordered" evidence="1">
    <location>
        <begin position="379"/>
        <end position="412"/>
    </location>
</feature>
<comment type="caution">
    <text evidence="3">The sequence shown here is derived from an EMBL/GenBank/DDBJ whole genome shotgun (WGS) entry which is preliminary data.</text>
</comment>
<accession>A0A7C8TX84</accession>
<gene>
    <name evidence="3" type="ORF">EYR41_007676</name>
</gene>
<evidence type="ECO:0000256" key="2">
    <source>
        <dbReference type="SAM" id="SignalP"/>
    </source>
</evidence>
<feature type="region of interest" description="Disordered" evidence="1">
    <location>
        <begin position="253"/>
        <end position="278"/>
    </location>
</feature>
<feature type="signal peptide" evidence="2">
    <location>
        <begin position="1"/>
        <end position="22"/>
    </location>
</feature>
<name>A0A7C8TX84_ORBOL</name>
<dbReference type="Pfam" id="PF11327">
    <property type="entry name" value="Egh16-like"/>
    <property type="match status" value="1"/>
</dbReference>
<dbReference type="Proteomes" id="UP000297595">
    <property type="component" value="Unassembled WGS sequence"/>
</dbReference>
<evidence type="ECO:0000313" key="4">
    <source>
        <dbReference type="Proteomes" id="UP000297595"/>
    </source>
</evidence>
<dbReference type="EMBL" id="SOZJ01000004">
    <property type="protein sequence ID" value="TGJ68637.1"/>
    <property type="molecule type" value="Genomic_DNA"/>
</dbReference>
<evidence type="ECO:0000313" key="3">
    <source>
        <dbReference type="EMBL" id="TGJ68637.1"/>
    </source>
</evidence>
<keyword evidence="2" id="KW-0732">Signal</keyword>
<protein>
    <submittedName>
        <fullName evidence="3">Uncharacterized protein</fullName>
    </submittedName>
</protein>
<feature type="compositionally biased region" description="Basic residues" evidence="1">
    <location>
        <begin position="379"/>
        <end position="395"/>
    </location>
</feature>
<dbReference type="PANTHER" id="PTHR34618:SF4">
    <property type="entry name" value="CAS1"/>
    <property type="match status" value="1"/>
</dbReference>
<organism evidence="3 4">
    <name type="scientific">Orbilia oligospora</name>
    <name type="common">Nematode-trapping fungus</name>
    <name type="synonym">Arthrobotrys oligospora</name>
    <dbReference type="NCBI Taxonomy" id="2813651"/>
    <lineage>
        <taxon>Eukaryota</taxon>
        <taxon>Fungi</taxon>
        <taxon>Dikarya</taxon>
        <taxon>Ascomycota</taxon>
        <taxon>Pezizomycotina</taxon>
        <taxon>Orbiliomycetes</taxon>
        <taxon>Orbiliales</taxon>
        <taxon>Orbiliaceae</taxon>
        <taxon>Orbilia</taxon>
    </lineage>
</organism>
<feature type="chain" id="PRO_5043355201" evidence="2">
    <location>
        <begin position="23"/>
        <end position="412"/>
    </location>
</feature>
<dbReference type="InterPro" id="IPR021476">
    <property type="entry name" value="Egh16-like"/>
</dbReference>
<reference evidence="3 4" key="1">
    <citation type="submission" date="2019-03" db="EMBL/GenBank/DDBJ databases">
        <title>Nematode-trapping fungi genome.</title>
        <authorList>
            <person name="Vidal-Diez De Ulzurrun G."/>
        </authorList>
    </citation>
    <scope>NUCLEOTIDE SEQUENCE [LARGE SCALE GENOMIC DNA]</scope>
    <source>
        <strain evidence="3 4">TWF154</strain>
    </source>
</reference>